<dbReference type="Proteomes" id="UP000025061">
    <property type="component" value="Unassembled WGS sequence"/>
</dbReference>
<protein>
    <submittedName>
        <fullName evidence="1">Uncharacterized protein</fullName>
    </submittedName>
</protein>
<reference evidence="1 2" key="1">
    <citation type="submission" date="2013-04" db="EMBL/GenBank/DDBJ databases">
        <title>Hyphomonas hirschiana VP5 Genome Sequencing.</title>
        <authorList>
            <person name="Lai Q."/>
            <person name="Shao Z."/>
        </authorList>
    </citation>
    <scope>NUCLEOTIDE SEQUENCE [LARGE SCALE GENOMIC DNA]</scope>
    <source>
        <strain evidence="1 2">VP5</strain>
    </source>
</reference>
<proteinExistence type="predicted"/>
<keyword evidence="2" id="KW-1185">Reference proteome</keyword>
<dbReference type="AlphaFoldDB" id="A0A059FLI2"/>
<evidence type="ECO:0000313" key="1">
    <source>
        <dbReference type="EMBL" id="KCZ91467.1"/>
    </source>
</evidence>
<organism evidence="1 2">
    <name type="scientific">Hyphomonas hirschiana VP5</name>
    <dbReference type="NCBI Taxonomy" id="1280951"/>
    <lineage>
        <taxon>Bacteria</taxon>
        <taxon>Pseudomonadati</taxon>
        <taxon>Pseudomonadota</taxon>
        <taxon>Alphaproteobacteria</taxon>
        <taxon>Hyphomonadales</taxon>
        <taxon>Hyphomonadaceae</taxon>
        <taxon>Hyphomonas</taxon>
    </lineage>
</organism>
<accession>A0A059FLI2</accession>
<dbReference type="EMBL" id="ARYI01000011">
    <property type="protein sequence ID" value="KCZ91467.1"/>
    <property type="molecule type" value="Genomic_DNA"/>
</dbReference>
<comment type="caution">
    <text evidence="1">The sequence shown here is derived from an EMBL/GenBank/DDBJ whole genome shotgun (WGS) entry which is preliminary data.</text>
</comment>
<gene>
    <name evidence="1" type="ORF">HHI_12784</name>
</gene>
<sequence length="80" mass="8870">MEKRILKKHIVVIVLDFLRSPQAITPPAFLFLSLTMSNSVEPKLRILCPSEAVAPSGSGGLYSRLFSRQPPFFALLQLAD</sequence>
<name>A0A059FLI2_9PROT</name>
<evidence type="ECO:0000313" key="2">
    <source>
        <dbReference type="Proteomes" id="UP000025061"/>
    </source>
</evidence>